<sequence length="108" mass="11787">MLSRIPTWRKLPNSRDWRRPRRPAAQRSPAPRPPSPSPPASTRPPVCTTSDATATEGKISALIKAARVNVEPFWPGLFAAALASVNLRSLIGTALGRRPCPLQRRCPS</sequence>
<organism evidence="6 7">
    <name type="scientific">Eschrichtius robustus</name>
    <name type="common">California gray whale</name>
    <name type="synonym">Eschrichtius gibbosus</name>
    <dbReference type="NCBI Taxonomy" id="9764"/>
    <lineage>
        <taxon>Eukaryota</taxon>
        <taxon>Metazoa</taxon>
        <taxon>Chordata</taxon>
        <taxon>Craniata</taxon>
        <taxon>Vertebrata</taxon>
        <taxon>Euteleostomi</taxon>
        <taxon>Mammalia</taxon>
        <taxon>Eutheria</taxon>
        <taxon>Laurasiatheria</taxon>
        <taxon>Artiodactyla</taxon>
        <taxon>Whippomorpha</taxon>
        <taxon>Cetacea</taxon>
        <taxon>Mysticeti</taxon>
        <taxon>Eschrichtiidae</taxon>
        <taxon>Eschrichtius</taxon>
    </lineage>
</organism>
<accession>A0AB34HC08</accession>
<evidence type="ECO:0000256" key="1">
    <source>
        <dbReference type="ARBA" id="ARBA00003362"/>
    </source>
</evidence>
<dbReference type="PANTHER" id="PTHR45696">
    <property type="entry name" value="60S ACIDIC RIBOSOMAL PROTEIN P1"/>
    <property type="match status" value="1"/>
</dbReference>
<dbReference type="PANTHER" id="PTHR45696:SF32">
    <property type="entry name" value="LARGE RIBOSOMAL SUBUNIT PROTEIN P1"/>
    <property type="match status" value="1"/>
</dbReference>
<dbReference type="GO" id="GO:0030295">
    <property type="term" value="F:protein kinase activator activity"/>
    <property type="evidence" value="ECO:0007669"/>
    <property type="project" value="TreeGrafter"/>
</dbReference>
<comment type="function">
    <text evidence="1">Plays an important role in the elongation step of protein synthesis.</text>
</comment>
<dbReference type="GO" id="GO:0003735">
    <property type="term" value="F:structural constituent of ribosome"/>
    <property type="evidence" value="ECO:0007669"/>
    <property type="project" value="TreeGrafter"/>
</dbReference>
<dbReference type="InterPro" id="IPR038716">
    <property type="entry name" value="P1/P2_N_sf"/>
</dbReference>
<comment type="caution">
    <text evidence="6">The sequence shown here is derived from an EMBL/GenBank/DDBJ whole genome shotgun (WGS) entry which is preliminary data.</text>
</comment>
<dbReference type="Gene3D" id="1.10.10.1410">
    <property type="match status" value="1"/>
</dbReference>
<evidence type="ECO:0000256" key="3">
    <source>
        <dbReference type="ARBA" id="ARBA00022980"/>
    </source>
</evidence>
<evidence type="ECO:0000256" key="4">
    <source>
        <dbReference type="ARBA" id="ARBA00023274"/>
    </source>
</evidence>
<protein>
    <recommendedName>
        <fullName evidence="8">60S acidic ribosomal protein P1</fullName>
    </recommendedName>
</protein>
<gene>
    <name evidence="6" type="ORF">J1605_022452</name>
</gene>
<evidence type="ECO:0000313" key="7">
    <source>
        <dbReference type="Proteomes" id="UP001159641"/>
    </source>
</evidence>
<evidence type="ECO:0000313" key="6">
    <source>
        <dbReference type="EMBL" id="KAJ8788707.1"/>
    </source>
</evidence>
<feature type="region of interest" description="Disordered" evidence="5">
    <location>
        <begin position="1"/>
        <end position="51"/>
    </location>
</feature>
<dbReference type="GO" id="GO:0022625">
    <property type="term" value="C:cytosolic large ribosomal subunit"/>
    <property type="evidence" value="ECO:0007669"/>
    <property type="project" value="TreeGrafter"/>
</dbReference>
<dbReference type="AlphaFoldDB" id="A0AB34HC08"/>
<dbReference type="EMBL" id="JAIQCJ010001565">
    <property type="protein sequence ID" value="KAJ8788707.1"/>
    <property type="molecule type" value="Genomic_DNA"/>
</dbReference>
<evidence type="ECO:0000256" key="2">
    <source>
        <dbReference type="ARBA" id="ARBA00005436"/>
    </source>
</evidence>
<dbReference type="GO" id="GO:0043021">
    <property type="term" value="F:ribonucleoprotein complex binding"/>
    <property type="evidence" value="ECO:0007669"/>
    <property type="project" value="TreeGrafter"/>
</dbReference>
<reference evidence="6 7" key="1">
    <citation type="submission" date="2022-11" db="EMBL/GenBank/DDBJ databases">
        <title>Whole genome sequence of Eschrichtius robustus ER-17-0199.</title>
        <authorList>
            <person name="Bruniche-Olsen A."/>
            <person name="Black A.N."/>
            <person name="Fields C.J."/>
            <person name="Walden K."/>
            <person name="Dewoody J.A."/>
        </authorList>
    </citation>
    <scope>NUCLEOTIDE SEQUENCE [LARGE SCALE GENOMIC DNA]</scope>
    <source>
        <strain evidence="6">ER-17-0199</strain>
        <tissue evidence="6">Blubber</tissue>
    </source>
</reference>
<dbReference type="CDD" id="cd05831">
    <property type="entry name" value="Ribosomal_P1"/>
    <property type="match status" value="1"/>
</dbReference>
<keyword evidence="7" id="KW-1185">Reference proteome</keyword>
<evidence type="ECO:0008006" key="8">
    <source>
        <dbReference type="Google" id="ProtNLM"/>
    </source>
</evidence>
<keyword evidence="3" id="KW-0689">Ribosomal protein</keyword>
<comment type="similarity">
    <text evidence="2">Belongs to the eukaryotic ribosomal protein P1/P2 family.</text>
</comment>
<dbReference type="GO" id="GO:0002181">
    <property type="term" value="P:cytoplasmic translation"/>
    <property type="evidence" value="ECO:0007669"/>
    <property type="project" value="TreeGrafter"/>
</dbReference>
<proteinExistence type="inferred from homology"/>
<dbReference type="Proteomes" id="UP001159641">
    <property type="component" value="Unassembled WGS sequence"/>
</dbReference>
<feature type="compositionally biased region" description="Pro residues" evidence="5">
    <location>
        <begin position="30"/>
        <end position="42"/>
    </location>
</feature>
<name>A0AB34HC08_ESCRO</name>
<keyword evidence="4" id="KW-0687">Ribonucleoprotein</keyword>
<evidence type="ECO:0000256" key="5">
    <source>
        <dbReference type="SAM" id="MobiDB-lite"/>
    </source>
</evidence>